<evidence type="ECO:0000256" key="5">
    <source>
        <dbReference type="ARBA" id="ARBA00023157"/>
    </source>
</evidence>
<dbReference type="SUPFAM" id="SSF55394">
    <property type="entry name" value="Bactericidal permeability-increasing protein, BPI"/>
    <property type="match status" value="5"/>
</dbReference>
<accession>A0A8J6AVS4</accession>
<feature type="region of interest" description="Disordered" evidence="11">
    <location>
        <begin position="727"/>
        <end position="754"/>
    </location>
</feature>
<feature type="domain" description="Lipid-binding serum glycoprotein N-terminal" evidence="14">
    <location>
        <begin position="1173"/>
        <end position="1393"/>
    </location>
</feature>
<dbReference type="SMART" id="SM00328">
    <property type="entry name" value="BPI1"/>
    <property type="match status" value="2"/>
</dbReference>
<dbReference type="GO" id="GO:0008289">
    <property type="term" value="F:lipid binding"/>
    <property type="evidence" value="ECO:0007669"/>
    <property type="project" value="InterPro"/>
</dbReference>
<evidence type="ECO:0000256" key="6">
    <source>
        <dbReference type="ARBA" id="ARBA00023180"/>
    </source>
</evidence>
<evidence type="ECO:0000313" key="17">
    <source>
        <dbReference type="Proteomes" id="UP000700334"/>
    </source>
</evidence>
<reference evidence="16" key="1">
    <citation type="journal article" date="2021" name="Evol. Appl.">
        <title>The genome of the Pyrenean desman and the effects of bottlenecks and inbreeding on the genomic landscape of an endangered species.</title>
        <authorList>
            <person name="Escoda L."/>
            <person name="Castresana J."/>
        </authorList>
    </citation>
    <scope>NUCLEOTIDE SEQUENCE</scope>
    <source>
        <strain evidence="16">IBE-C5619</strain>
    </source>
</reference>
<feature type="region of interest" description="Disordered" evidence="11">
    <location>
        <begin position="1658"/>
        <end position="1680"/>
    </location>
</feature>
<feature type="region of interest" description="Disordered" evidence="11">
    <location>
        <begin position="1123"/>
        <end position="1144"/>
    </location>
</feature>
<keyword evidence="12" id="KW-0812">Transmembrane</keyword>
<protein>
    <recommendedName>
        <fullName evidence="8">BPI fold-containing family B member 3</fullName>
    </recommendedName>
    <alternativeName>
        <fullName evidence="9">Ligand-binding protein RYA3</fullName>
    </alternativeName>
    <alternativeName>
        <fullName evidence="10">Long palate, lung and nasal epithelium carcinoma-associated protein 3</fullName>
    </alternativeName>
</protein>
<dbReference type="Pfam" id="PF02886">
    <property type="entry name" value="LBP_BPI_CETP_C"/>
    <property type="match status" value="2"/>
</dbReference>
<dbReference type="SMART" id="SM00329">
    <property type="entry name" value="BPI2"/>
    <property type="match status" value="2"/>
</dbReference>
<dbReference type="InterPro" id="IPR001124">
    <property type="entry name" value="Lipid-bd_serum_glycop_C"/>
</dbReference>
<dbReference type="OrthoDB" id="9905567at2759"/>
<evidence type="ECO:0000256" key="2">
    <source>
        <dbReference type="ARBA" id="ARBA00007292"/>
    </source>
</evidence>
<dbReference type="Gene3D" id="3.15.20.10">
    <property type="entry name" value="Bactericidal permeability-increasing protein, domain 2"/>
    <property type="match status" value="2"/>
</dbReference>
<keyword evidence="3" id="KW-0964">Secreted</keyword>
<evidence type="ECO:0000256" key="11">
    <source>
        <dbReference type="SAM" id="MobiDB-lite"/>
    </source>
</evidence>
<evidence type="ECO:0000256" key="3">
    <source>
        <dbReference type="ARBA" id="ARBA00022525"/>
    </source>
</evidence>
<dbReference type="FunFam" id="3.15.20.10:FF:000003">
    <property type="entry name" value="BPI fold-containing family B member 3"/>
    <property type="match status" value="1"/>
</dbReference>
<evidence type="ECO:0000256" key="10">
    <source>
        <dbReference type="ARBA" id="ARBA00079438"/>
    </source>
</evidence>
<feature type="domain" description="Lipid-binding serum glycoprotein C-terminal" evidence="15">
    <location>
        <begin position="270"/>
        <end position="466"/>
    </location>
</feature>
<evidence type="ECO:0000256" key="7">
    <source>
        <dbReference type="ARBA" id="ARBA00057513"/>
    </source>
</evidence>
<keyword evidence="5" id="KW-1015">Disulfide bond</keyword>
<dbReference type="Pfam" id="PF01273">
    <property type="entry name" value="LBP_BPI_CETP"/>
    <property type="match status" value="2"/>
</dbReference>
<evidence type="ECO:0000256" key="13">
    <source>
        <dbReference type="SAM" id="SignalP"/>
    </source>
</evidence>
<keyword evidence="17" id="KW-1185">Reference proteome</keyword>
<dbReference type="PANTHER" id="PTHR46019">
    <property type="entry name" value="BPI FOLD-CONTAINING FAMILY B MEMBER 4-RELATED"/>
    <property type="match status" value="1"/>
</dbReference>
<feature type="domain" description="Lipid-binding serum glycoprotein N-terminal" evidence="14">
    <location>
        <begin position="29"/>
        <end position="271"/>
    </location>
</feature>
<dbReference type="PANTHER" id="PTHR46019:SF5">
    <property type="entry name" value="BPI FOLD-CONTAINING FAMILY B MEMBER 3"/>
    <property type="match status" value="1"/>
</dbReference>
<evidence type="ECO:0000256" key="8">
    <source>
        <dbReference type="ARBA" id="ARBA00073934"/>
    </source>
</evidence>
<feature type="domain" description="Lipid-binding serum glycoprotein C-terminal" evidence="15">
    <location>
        <begin position="1417"/>
        <end position="1651"/>
    </location>
</feature>
<organism evidence="16 17">
    <name type="scientific">Galemys pyrenaicus</name>
    <name type="common">Iberian desman</name>
    <name type="synonym">Pyrenean desman</name>
    <dbReference type="NCBI Taxonomy" id="202257"/>
    <lineage>
        <taxon>Eukaryota</taxon>
        <taxon>Metazoa</taxon>
        <taxon>Chordata</taxon>
        <taxon>Craniata</taxon>
        <taxon>Vertebrata</taxon>
        <taxon>Euteleostomi</taxon>
        <taxon>Mammalia</taxon>
        <taxon>Eutheria</taxon>
        <taxon>Laurasiatheria</taxon>
        <taxon>Eulipotyphla</taxon>
        <taxon>Talpidae</taxon>
        <taxon>Galemys</taxon>
    </lineage>
</organism>
<proteinExistence type="inferred from homology"/>
<dbReference type="InterPro" id="IPR017942">
    <property type="entry name" value="Lipid-bd_serum_glycop_N"/>
</dbReference>
<evidence type="ECO:0000259" key="15">
    <source>
        <dbReference type="SMART" id="SM00329"/>
    </source>
</evidence>
<dbReference type="EMBL" id="JAGFMF010011394">
    <property type="protein sequence ID" value="KAG8524112.1"/>
    <property type="molecule type" value="Genomic_DNA"/>
</dbReference>
<sequence>MLGLWSLFLLGGLATPCQGLLETVGTLARIDKDELGKAIQNSLVGGPILQNVLGTVTSVNQGLLGSGGLLGGGGLLSYGGVFGVVEELSGLKIEELTLPTVSLKLLPGVGVQLGLHTKVGLHGSGPLGGLLQLAAEVNVSSRVALGMSPRGTPILILKRCTTMLGHISLVSGLLPAPLFGVVEQTLFKLLPGLLCPVVDAVLGVVNELLGAVLSLVPIGALGSVEFTLATLPIISNQYIELDINPLVKSVAGDLIDFPKPRRPVKVPPKQDHTSQVTVQLYLFNTVFGLLQTNGALDIDITPEQVPSNIPLTTTALANLIPEALGKLTPDRNLLLSLRVKDVPTVTLQNKKATISIPATIHVQSYEHKEAPEALFDLSGVMTLRAQLSPSATKLHLTLSLERISVKLAPSFAHSFDASRLQEWLSDVVRAAYVPKLNANLGVGIPLPKILNVNFANAALDIIELPCQPLACAGDSVSPLATQAHPGALTPQLCPRLGWAWQGLLWGSALRRELGPRGKSRTFNKLLLYLSTSRLVCSPTTQGHLDHHLRCPPQLQARTHGRLGPSHWYFASRTYLADVGSLCVLSCLPPAWSSLSHPALPLPLPESIQAHTCTAFVSLPLSPTPSSSSPRVTPLPISRHRHLPVAAFSQRALTPPPAHHGRLPLRGPAGSSWSQSREGQARLPRLPIRVRGRACSSRTRSWFEDETAVAGAGQRGWRTRTAHGCTARSCTPLPRPGLPLRQRARHTRHPQGAGTLVSSRLRRLWTKVPLNAKLGDLPGARATLIPWPQGQATASRPPGWSEDCGRASRTDNGHLCLCRLLCGCSRDLGAGDRVPRKLPQQPGLDATVSASERGGSIFLQSSEKSLLSTWRERRLGGREESPSFQRVLRWASGVGSTGYLVDLESSNGRPRPPDTLSQQRSSASMWTAWLVAALSIAAVRGTEKETNTVLRITKEVLSNGGSGPRRRTFAWVGRAVQPAVKFLEPSSLPHKFYIGHMDEPSLLGLVSPFSFGHFLNTPGAVVGGCWVVAAVVGGCWVAVVVFWVAAVAFWVVADTVTMTTEALNSPEVLVAFPTMTSTSYTNGKQLGGNYKYGHVQTNDNPAQLGGKYRYGEILESDGSVRDLRSGESSYGGHRGHHGRYRSAKDAATVGRLHRRELRPGELPPGLATGALGPGGLLGTGGMLAADGILAGQGGLLGGGGLLGDGGLLGGGGVLGVLGEGGIISTVQGITGLRIMELTLPRVSVRLLPGVGVYLSLYTRVAINGKSLIGFLDILVEVNITAKVRLTMDRTGYPRLVIERCDTLLGGIKVKLLRGLLPNLVDNLVNRVLANVLPDLLCPIVDVVLGLVNDQLGLVDSLIPLGILGSVQYTFSSLPLVTGEFLELDLNSLVGEAGGDLIDYPLGRPAVNSRQKMPELPPMGDNTNSQLAISANFLGSVLTVLQKEGALNIDITDGTVFQQYPESRPLTIRIQVPNPPTVTLQKDEAVVRVFATAEVTVSQPNDVETTICLIDVRGSPSHLRRASLGLSASEGPTSWTCAGEARASACHAPAAANSGHGDADVSSSPFLQDAELLAMFSVDGDKLMIDAKLDKTNLNLRTSNVGNFDVGIMERLVGKIFDLAFMPAMNTMLGSGVPLPKILNIDFSNADIDVLEVRGNWEEDEKAGAGGSSFLPRMGQREPETK</sequence>
<keyword evidence="12" id="KW-1133">Transmembrane helix</keyword>
<dbReference type="InterPro" id="IPR051660">
    <property type="entry name" value="BPI_fold-BPI/LBP"/>
</dbReference>
<evidence type="ECO:0000256" key="1">
    <source>
        <dbReference type="ARBA" id="ARBA00004613"/>
    </source>
</evidence>
<dbReference type="Gene3D" id="3.15.10.10">
    <property type="entry name" value="Bactericidal permeability-increasing protein, domain 1"/>
    <property type="match status" value="2"/>
</dbReference>
<keyword evidence="4 13" id="KW-0732">Signal</keyword>
<evidence type="ECO:0000256" key="12">
    <source>
        <dbReference type="SAM" id="Phobius"/>
    </source>
</evidence>
<evidence type="ECO:0000259" key="14">
    <source>
        <dbReference type="SMART" id="SM00328"/>
    </source>
</evidence>
<feature type="chain" id="PRO_5035186191" description="BPI fold-containing family B member 3" evidence="13">
    <location>
        <begin position="20"/>
        <end position="1680"/>
    </location>
</feature>
<feature type="transmembrane region" description="Helical" evidence="12">
    <location>
        <begin position="1019"/>
        <end position="1052"/>
    </location>
</feature>
<feature type="non-terminal residue" evidence="16">
    <location>
        <position position="1"/>
    </location>
</feature>
<dbReference type="InterPro" id="IPR017943">
    <property type="entry name" value="Bactericidal_perm-incr_a/b_dom"/>
</dbReference>
<keyword evidence="12" id="KW-0472">Membrane</keyword>
<feature type="signal peptide" evidence="13">
    <location>
        <begin position="1"/>
        <end position="19"/>
    </location>
</feature>
<dbReference type="GO" id="GO:0005576">
    <property type="term" value="C:extracellular region"/>
    <property type="evidence" value="ECO:0007669"/>
    <property type="project" value="UniProtKB-SubCell"/>
</dbReference>
<comment type="function">
    <text evidence="7">May have the capacity to recognize and bind specific classes of odorants. May act as a carrier molecule, transporting odorants across the mucus layer to access receptor sites. May serve as a primary defense mechanism by recognizing and removing potentially harmful odorants or pathogenic microorganisms from the mucosa or clearing excess odorant from mucus to enable new odorant stimuli to be received.</text>
</comment>
<comment type="subcellular location">
    <subcellularLocation>
        <location evidence="1">Secreted</location>
    </subcellularLocation>
</comment>
<keyword evidence="6" id="KW-0325">Glycoprotein</keyword>
<comment type="similarity">
    <text evidence="2">Belongs to the BPI/LBP/Plunc superfamily. BPI/LBP family.</text>
</comment>
<evidence type="ECO:0000256" key="4">
    <source>
        <dbReference type="ARBA" id="ARBA00022729"/>
    </source>
</evidence>
<evidence type="ECO:0000313" key="16">
    <source>
        <dbReference type="EMBL" id="KAG8524112.1"/>
    </source>
</evidence>
<evidence type="ECO:0000256" key="9">
    <source>
        <dbReference type="ARBA" id="ARBA00078931"/>
    </source>
</evidence>
<gene>
    <name evidence="16" type="ORF">J0S82_001888</name>
</gene>
<dbReference type="CDD" id="cd00025">
    <property type="entry name" value="BPI1"/>
    <property type="match status" value="1"/>
</dbReference>
<name>A0A8J6AVS4_GALPY</name>
<comment type="caution">
    <text evidence="16">The sequence shown here is derived from an EMBL/GenBank/DDBJ whole genome shotgun (WGS) entry which is preliminary data.</text>
</comment>
<dbReference type="Proteomes" id="UP000700334">
    <property type="component" value="Unassembled WGS sequence"/>
</dbReference>